<evidence type="ECO:0000256" key="5">
    <source>
        <dbReference type="SAM" id="MobiDB-lite"/>
    </source>
</evidence>
<evidence type="ECO:0000259" key="6">
    <source>
        <dbReference type="Pfam" id="PF01494"/>
    </source>
</evidence>
<dbReference type="STRING" id="294747.C5MAL0"/>
<dbReference type="KEGG" id="ctp:CTRG_03102"/>
<dbReference type="GO" id="GO:0071949">
    <property type="term" value="F:FAD binding"/>
    <property type="evidence" value="ECO:0007669"/>
    <property type="project" value="InterPro"/>
</dbReference>
<accession>C5MAL0</accession>
<feature type="domain" description="Phenol hydroxylase-like C-terminal dimerisation" evidence="7">
    <location>
        <begin position="475"/>
        <end position="684"/>
    </location>
</feature>
<feature type="region of interest" description="Disordered" evidence="5">
    <location>
        <begin position="297"/>
        <end position="320"/>
    </location>
</feature>
<keyword evidence="4" id="KW-0560">Oxidoreductase</keyword>
<dbReference type="VEuPathDB" id="FungiDB:CTRG_03102"/>
<dbReference type="Gene3D" id="3.50.50.60">
    <property type="entry name" value="FAD/NAD(P)-binding domain"/>
    <property type="match status" value="1"/>
</dbReference>
<evidence type="ECO:0000313" key="8">
    <source>
        <dbReference type="EMBL" id="EER32677.1"/>
    </source>
</evidence>
<dbReference type="eggNOG" id="KOG3855">
    <property type="taxonomic scope" value="Eukaryota"/>
</dbReference>
<dbReference type="RefSeq" id="XP_002548805.1">
    <property type="nucleotide sequence ID" value="XM_002548759.1"/>
</dbReference>
<name>C5MAL0_CANTT</name>
<gene>
    <name evidence="8" type="ORF">CTRG_03102</name>
</gene>
<dbReference type="AlphaFoldDB" id="C5MAL0"/>
<dbReference type="SUPFAM" id="SSF54373">
    <property type="entry name" value="FAD-linked reductases, C-terminal domain"/>
    <property type="match status" value="1"/>
</dbReference>
<evidence type="ECO:0008006" key="10">
    <source>
        <dbReference type="Google" id="ProtNLM"/>
    </source>
</evidence>
<evidence type="ECO:0000256" key="1">
    <source>
        <dbReference type="ARBA" id="ARBA00007801"/>
    </source>
</evidence>
<reference evidence="8 9" key="1">
    <citation type="journal article" date="2009" name="Nature">
        <title>Evolution of pathogenicity and sexual reproduction in eight Candida genomes.</title>
        <authorList>
            <person name="Butler G."/>
            <person name="Rasmussen M.D."/>
            <person name="Lin M.F."/>
            <person name="Santos M.A."/>
            <person name="Sakthikumar S."/>
            <person name="Munro C.A."/>
            <person name="Rheinbay E."/>
            <person name="Grabherr M."/>
            <person name="Forche A."/>
            <person name="Reedy J.L."/>
            <person name="Agrafioti I."/>
            <person name="Arnaud M.B."/>
            <person name="Bates S."/>
            <person name="Brown A.J."/>
            <person name="Brunke S."/>
            <person name="Costanzo M.C."/>
            <person name="Fitzpatrick D.A."/>
            <person name="de Groot P.W."/>
            <person name="Harris D."/>
            <person name="Hoyer L.L."/>
            <person name="Hube B."/>
            <person name="Klis F.M."/>
            <person name="Kodira C."/>
            <person name="Lennard N."/>
            <person name="Logue M.E."/>
            <person name="Martin R."/>
            <person name="Neiman A.M."/>
            <person name="Nikolaou E."/>
            <person name="Quail M.A."/>
            <person name="Quinn J."/>
            <person name="Santos M.C."/>
            <person name="Schmitzberger F.F."/>
            <person name="Sherlock G."/>
            <person name="Shah P."/>
            <person name="Silverstein K.A."/>
            <person name="Skrzypek M.S."/>
            <person name="Soll D."/>
            <person name="Staggs R."/>
            <person name="Stansfield I."/>
            <person name="Stumpf M.P."/>
            <person name="Sudbery P.E."/>
            <person name="Srikantha T."/>
            <person name="Zeng Q."/>
            <person name="Berman J."/>
            <person name="Berriman M."/>
            <person name="Heitman J."/>
            <person name="Gow N.A."/>
            <person name="Lorenz M.C."/>
            <person name="Birren B.W."/>
            <person name="Kellis M."/>
            <person name="Cuomo C.A."/>
        </authorList>
    </citation>
    <scope>NUCLEOTIDE SEQUENCE [LARGE SCALE GENOMIC DNA]</scope>
    <source>
        <strain evidence="9">ATCC MYA-3404 / T1</strain>
    </source>
</reference>
<dbReference type="PRINTS" id="PR00420">
    <property type="entry name" value="RNGMNOXGNASE"/>
</dbReference>
<dbReference type="CDD" id="cd02979">
    <property type="entry name" value="PHOX_C"/>
    <property type="match status" value="1"/>
</dbReference>
<protein>
    <recommendedName>
        <fullName evidence="10">Phenol 2-monooxygenase</fullName>
    </recommendedName>
</protein>
<dbReference type="InterPro" id="IPR002938">
    <property type="entry name" value="FAD-bd"/>
</dbReference>
<dbReference type="PANTHER" id="PTHR43004:SF20">
    <property type="entry name" value="2-MONOOXYGENASE, PUTATIVE (AFU_ORTHOLOGUE AFUA_1G13660)-RELATED"/>
    <property type="match status" value="1"/>
</dbReference>
<evidence type="ECO:0000313" key="9">
    <source>
        <dbReference type="Proteomes" id="UP000002037"/>
    </source>
</evidence>
<dbReference type="GO" id="GO:0016709">
    <property type="term" value="F:oxidoreductase activity, acting on paired donors, with incorporation or reduction of molecular oxygen, NAD(P)H as one donor, and incorporation of one atom of oxygen"/>
    <property type="evidence" value="ECO:0007669"/>
    <property type="project" value="UniProtKB-ARBA"/>
</dbReference>
<dbReference type="OrthoDB" id="1716816at2759"/>
<dbReference type="SUPFAM" id="SSF52833">
    <property type="entry name" value="Thioredoxin-like"/>
    <property type="match status" value="1"/>
</dbReference>
<keyword evidence="3" id="KW-0274">FAD</keyword>
<dbReference type="Gene3D" id="3.30.9.10">
    <property type="entry name" value="D-Amino Acid Oxidase, subunit A, domain 2"/>
    <property type="match status" value="1"/>
</dbReference>
<keyword evidence="2" id="KW-0285">Flavoprotein</keyword>
<evidence type="ECO:0000256" key="4">
    <source>
        <dbReference type="ARBA" id="ARBA00023002"/>
    </source>
</evidence>
<dbReference type="InterPro" id="IPR012941">
    <property type="entry name" value="Phe_hydrox_C_dim_dom"/>
</dbReference>
<feature type="domain" description="FAD-binding" evidence="6">
    <location>
        <begin position="8"/>
        <end position="431"/>
    </location>
</feature>
<dbReference type="InterPro" id="IPR038220">
    <property type="entry name" value="PHOX_C_sf"/>
</dbReference>
<dbReference type="InterPro" id="IPR050641">
    <property type="entry name" value="RIFMO-like"/>
</dbReference>
<dbReference type="InterPro" id="IPR036249">
    <property type="entry name" value="Thioredoxin-like_sf"/>
</dbReference>
<keyword evidence="9" id="KW-1185">Reference proteome</keyword>
<dbReference type="Proteomes" id="UP000002037">
    <property type="component" value="Unassembled WGS sequence"/>
</dbReference>
<dbReference type="PANTHER" id="PTHR43004">
    <property type="entry name" value="TRK SYSTEM POTASSIUM UPTAKE PROTEIN"/>
    <property type="match status" value="1"/>
</dbReference>
<dbReference type="HOGENOM" id="CLU_009665_9_2_1"/>
<evidence type="ECO:0000259" key="7">
    <source>
        <dbReference type="Pfam" id="PF07976"/>
    </source>
</evidence>
<comment type="similarity">
    <text evidence="1">Belongs to the PheA/TfdB FAD monooxygenase family.</text>
</comment>
<dbReference type="InterPro" id="IPR036188">
    <property type="entry name" value="FAD/NAD-bd_sf"/>
</dbReference>
<dbReference type="GeneID" id="8297721"/>
<dbReference type="Gene3D" id="3.40.30.20">
    <property type="match status" value="1"/>
</dbReference>
<dbReference type="SUPFAM" id="SSF51905">
    <property type="entry name" value="FAD/NAD(P)-binding domain"/>
    <property type="match status" value="1"/>
</dbReference>
<sequence length="709" mass="80256">MAIKESNTDVLIIGAGPSGFMCATWLARCGIPFRIIDKRSTEVFAGQADGLQCRSLEIFKSFSENCFDFATLDQGWKVANHMIEMCFWSPNEHGELVRNSRVADTIPGISRYTQSVIHQGNIEKWFEDSIDHFSSGTVKVERPLLPVSLKINEQEAENPEAYAVDILIKKLDNNSARPEQYGKVANGLFRAFDGDQEKFYKDVTKDNEDDYELIHAKYVVGSDGAHSWVRKQLNIDMDGEQTDFVWGVLDMVPITNFPDIRSRCAIHSKESGSVMVIPRENDLVRFYIQLKEVEREESSPGDKEFSGTVEERRSSKGRIDRSKITPESILKQAQEIFHPYSLEMTDLHWYTGYQIGQRVSPKFSSHNRVFISGDACHTHSPKAGQGMNVSMQDTYNLGFKLALVCKGLSKQDILSTYESERLKVARDLIAFDHKLSRLFSGKPMIPNSDIMDGVDLDEFHQVYLEGNKFASGTIVDYEDSLLISKKSGTISSPDEEGRVYNPLASKVPIGRRLYSDNIIAQADGRPIHMADRTPSDGRFRVLIFAGDIKKNPKNVELLYDFQDLIDSQDFFAKKFTPINAFANSVIDIVTIHASNRHDVEISDFPEFTHPLDYKRRCDYWRLYSGVGETYHEGDVDIYSTYGIDKKKGVIIVLRPDSHVALVSELSVAGFNEVNDYFNGFMIPQTKIKSPPKDPQADDSNRFVLPRLAV</sequence>
<organism evidence="8 9">
    <name type="scientific">Candida tropicalis (strain ATCC MYA-3404 / T1)</name>
    <name type="common">Yeast</name>
    <dbReference type="NCBI Taxonomy" id="294747"/>
    <lineage>
        <taxon>Eukaryota</taxon>
        <taxon>Fungi</taxon>
        <taxon>Dikarya</taxon>
        <taxon>Ascomycota</taxon>
        <taxon>Saccharomycotina</taxon>
        <taxon>Pichiomycetes</taxon>
        <taxon>Debaryomycetaceae</taxon>
        <taxon>Candida/Lodderomyces clade</taxon>
        <taxon>Candida</taxon>
    </lineage>
</organism>
<dbReference type="EMBL" id="GG692398">
    <property type="protein sequence ID" value="EER32677.1"/>
    <property type="molecule type" value="Genomic_DNA"/>
</dbReference>
<evidence type="ECO:0000256" key="3">
    <source>
        <dbReference type="ARBA" id="ARBA00022827"/>
    </source>
</evidence>
<dbReference type="Pfam" id="PF07976">
    <property type="entry name" value="Phe_hydrox_dim"/>
    <property type="match status" value="1"/>
</dbReference>
<dbReference type="Pfam" id="PF01494">
    <property type="entry name" value="FAD_binding_3"/>
    <property type="match status" value="1"/>
</dbReference>
<evidence type="ECO:0000256" key="2">
    <source>
        <dbReference type="ARBA" id="ARBA00022630"/>
    </source>
</evidence>
<proteinExistence type="inferred from homology"/>